<gene>
    <name evidence="2" type="ORF">U0035_09730</name>
</gene>
<keyword evidence="1" id="KW-1133">Transmembrane helix</keyword>
<protein>
    <submittedName>
        <fullName evidence="2">Helix-hairpin-helix domain-containing protein</fullName>
    </submittedName>
</protein>
<reference evidence="2 3" key="1">
    <citation type="submission" date="2023-12" db="EMBL/GenBank/DDBJ databases">
        <title>Genome sequencing and assembly of bacterial species from a model synthetic community.</title>
        <authorList>
            <person name="Hogle S.L."/>
        </authorList>
    </citation>
    <scope>NUCLEOTIDE SEQUENCE [LARGE SCALE GENOMIC DNA]</scope>
    <source>
        <strain evidence="2 3">HAMBI_3031</strain>
    </source>
</reference>
<evidence type="ECO:0000256" key="1">
    <source>
        <dbReference type="SAM" id="Phobius"/>
    </source>
</evidence>
<sequence length="330" mass="37074">MSLKHTLKESLTFSKKERIGIIFLVPVILIIAFLPFFQKQPGQAKRSSADSIWLATANNLLEKNTSEPSAGPDDLSAPVSSHFPVDKTAGSYNNPAKSVLFNFDPNTLDAGGFTKLGLRDKTIRTLINYRNKGGKFRKPDDLAKVYGLRQEEFQRLKPYITIANSTGRGDYYHPNNNYKNRDQEGYISSERKPRYTLKIIDINAADIAGFESLYGIGNKLASKIINFRDKLGGFYSVDQVGETYGIPDSTFQKIKTQLKVDGRSIKKININTASYAELNNHPYISAKLAFQILKERKEKGNFASIEAVKDLAMQPTDDYDKFSRYITVGN</sequence>
<feature type="transmembrane region" description="Helical" evidence="1">
    <location>
        <begin position="20"/>
        <end position="37"/>
    </location>
</feature>
<keyword evidence="3" id="KW-1185">Reference proteome</keyword>
<dbReference type="RefSeq" id="WP_245957786.1">
    <property type="nucleotide sequence ID" value="NZ_CP139960.1"/>
</dbReference>
<dbReference type="PANTHER" id="PTHR21180">
    <property type="entry name" value="ENDONUCLEASE/EXONUCLEASE/PHOSPHATASE FAMILY DOMAIN-CONTAINING PROTEIN 1"/>
    <property type="match status" value="1"/>
</dbReference>
<dbReference type="Pfam" id="PF12836">
    <property type="entry name" value="HHH_3"/>
    <property type="match status" value="3"/>
</dbReference>
<dbReference type="Gene3D" id="1.10.150.280">
    <property type="entry name" value="AF1531-like domain"/>
    <property type="match status" value="2"/>
</dbReference>
<organism evidence="2 3">
    <name type="scientific">Niabella yanshanensis</name>
    <dbReference type="NCBI Taxonomy" id="577386"/>
    <lineage>
        <taxon>Bacteria</taxon>
        <taxon>Pseudomonadati</taxon>
        <taxon>Bacteroidota</taxon>
        <taxon>Chitinophagia</taxon>
        <taxon>Chitinophagales</taxon>
        <taxon>Chitinophagaceae</taxon>
        <taxon>Niabella</taxon>
    </lineage>
</organism>
<accession>A0ABZ0WCV3</accession>
<name>A0ABZ0WCV3_9BACT</name>
<dbReference type="PANTHER" id="PTHR21180:SF32">
    <property type="entry name" value="ENDONUCLEASE_EXONUCLEASE_PHOSPHATASE FAMILY DOMAIN-CONTAINING PROTEIN 1"/>
    <property type="match status" value="1"/>
</dbReference>
<evidence type="ECO:0000313" key="2">
    <source>
        <dbReference type="EMBL" id="WQD40425.1"/>
    </source>
</evidence>
<evidence type="ECO:0000313" key="3">
    <source>
        <dbReference type="Proteomes" id="UP001325680"/>
    </source>
</evidence>
<dbReference type="EMBL" id="CP139960">
    <property type="protein sequence ID" value="WQD40425.1"/>
    <property type="molecule type" value="Genomic_DNA"/>
</dbReference>
<dbReference type="Gene3D" id="1.10.150.310">
    <property type="entry name" value="Tex RuvX-like domain-like"/>
    <property type="match status" value="1"/>
</dbReference>
<keyword evidence="1" id="KW-0812">Transmembrane</keyword>
<dbReference type="Proteomes" id="UP001325680">
    <property type="component" value="Chromosome"/>
</dbReference>
<keyword evidence="1" id="KW-0472">Membrane</keyword>
<dbReference type="InterPro" id="IPR051675">
    <property type="entry name" value="Endo/Exo/Phosphatase_dom_1"/>
</dbReference>
<dbReference type="SUPFAM" id="SSF47781">
    <property type="entry name" value="RuvA domain 2-like"/>
    <property type="match status" value="3"/>
</dbReference>
<dbReference type="InterPro" id="IPR010994">
    <property type="entry name" value="RuvA_2-like"/>
</dbReference>
<proteinExistence type="predicted"/>